<dbReference type="InterPro" id="IPR013249">
    <property type="entry name" value="RNA_pol_sigma70_r4_t2"/>
</dbReference>
<name>A0A5N3P8P2_9HYPH</name>
<evidence type="ECO:0000313" key="2">
    <source>
        <dbReference type="EMBL" id="KAB0266021.1"/>
    </source>
</evidence>
<dbReference type="RefSeq" id="WP_275552354.1">
    <property type="nucleotide sequence ID" value="NZ_VCMV01000025.1"/>
</dbReference>
<dbReference type="Gene3D" id="3.10.450.50">
    <property type="match status" value="1"/>
</dbReference>
<dbReference type="GO" id="GO:0016987">
    <property type="term" value="F:sigma factor activity"/>
    <property type="evidence" value="ECO:0007669"/>
    <property type="project" value="InterPro"/>
</dbReference>
<proteinExistence type="predicted"/>
<dbReference type="GO" id="GO:0003677">
    <property type="term" value="F:DNA binding"/>
    <property type="evidence" value="ECO:0007669"/>
    <property type="project" value="InterPro"/>
</dbReference>
<feature type="domain" description="RNA polymerase sigma factor 70 region 4 type 2" evidence="1">
    <location>
        <begin position="15"/>
        <end position="64"/>
    </location>
</feature>
<dbReference type="GO" id="GO:0006352">
    <property type="term" value="P:DNA-templated transcription initiation"/>
    <property type="evidence" value="ECO:0007669"/>
    <property type="project" value="InterPro"/>
</dbReference>
<dbReference type="InterPro" id="IPR032710">
    <property type="entry name" value="NTF2-like_dom_sf"/>
</dbReference>
<dbReference type="PANTHER" id="PTHR30173">
    <property type="entry name" value="SIGMA 19 FACTOR"/>
    <property type="match status" value="1"/>
</dbReference>
<dbReference type="EMBL" id="VCMV01000025">
    <property type="protein sequence ID" value="KAB0266021.1"/>
    <property type="molecule type" value="Genomic_DNA"/>
</dbReference>
<keyword evidence="3" id="KW-1185">Reference proteome</keyword>
<reference evidence="2 3" key="1">
    <citation type="journal article" date="2019" name="Microorganisms">
        <title>Genome Insights into the Novel Species Microvirga brassicacearum, a Rapeseed Endophyte with Biotechnological Potential.</title>
        <authorList>
            <person name="Jimenez-Gomez A."/>
            <person name="Saati-Santamaria Z."/>
            <person name="Igual J.M."/>
            <person name="Rivas R."/>
            <person name="Mateos P.F."/>
            <person name="Garcia-Fraile P."/>
        </authorList>
    </citation>
    <scope>NUCLEOTIDE SEQUENCE [LARGE SCALE GENOMIC DNA]</scope>
    <source>
        <strain evidence="2 3">CDVBN77</strain>
    </source>
</reference>
<feature type="non-terminal residue" evidence="2">
    <location>
        <position position="1"/>
    </location>
</feature>
<dbReference type="SUPFAM" id="SSF54427">
    <property type="entry name" value="NTF2-like"/>
    <property type="match status" value="1"/>
</dbReference>
<dbReference type="PANTHER" id="PTHR30173:SF43">
    <property type="entry name" value="ECF RNA POLYMERASE SIGMA FACTOR SIGI-RELATED"/>
    <property type="match status" value="1"/>
</dbReference>
<sequence>VTEEPVDPDDLTLTLMLALERLSPLERAAFLLHDVFGLPLDEVARTLDRQAPAVRQLAARARRHVQSARPRFPVAREEGDRIAHAFFTATNSGDLNALKALLAESVVVHSDGGGKVLAFLNPIFGVDRILRLYQGLHRKFGKDWVSLVKPIWIDGLPGYVSRERGGILQTTAFAIEDGRITGVYITRNPDKLRDVSRLLSDGQAFGSVSQ</sequence>
<evidence type="ECO:0000259" key="1">
    <source>
        <dbReference type="Pfam" id="PF08281"/>
    </source>
</evidence>
<protein>
    <submittedName>
        <fullName evidence="2">RNA polymerase sigma factor SigJ</fullName>
    </submittedName>
</protein>
<dbReference type="SUPFAM" id="SSF88659">
    <property type="entry name" value="Sigma3 and sigma4 domains of RNA polymerase sigma factors"/>
    <property type="match status" value="1"/>
</dbReference>
<dbReference type="Proteomes" id="UP000325684">
    <property type="component" value="Unassembled WGS sequence"/>
</dbReference>
<dbReference type="Pfam" id="PF08281">
    <property type="entry name" value="Sigma70_r4_2"/>
    <property type="match status" value="1"/>
</dbReference>
<dbReference type="InterPro" id="IPR013324">
    <property type="entry name" value="RNA_pol_sigma_r3/r4-like"/>
</dbReference>
<evidence type="ECO:0000313" key="3">
    <source>
        <dbReference type="Proteomes" id="UP000325684"/>
    </source>
</evidence>
<accession>A0A5N3P8P2</accession>
<comment type="caution">
    <text evidence="2">The sequence shown here is derived from an EMBL/GenBank/DDBJ whole genome shotgun (WGS) entry which is preliminary data.</text>
</comment>
<dbReference type="InterPro" id="IPR052704">
    <property type="entry name" value="ECF_Sigma-70_Domain"/>
</dbReference>
<dbReference type="InterPro" id="IPR036388">
    <property type="entry name" value="WH-like_DNA-bd_sf"/>
</dbReference>
<organism evidence="2 3">
    <name type="scientific">Microvirga brassicacearum</name>
    <dbReference type="NCBI Taxonomy" id="2580413"/>
    <lineage>
        <taxon>Bacteria</taxon>
        <taxon>Pseudomonadati</taxon>
        <taxon>Pseudomonadota</taxon>
        <taxon>Alphaproteobacteria</taxon>
        <taxon>Hyphomicrobiales</taxon>
        <taxon>Methylobacteriaceae</taxon>
        <taxon>Microvirga</taxon>
    </lineage>
</organism>
<gene>
    <name evidence="2" type="ORF">FEZ63_15805</name>
</gene>
<dbReference type="AlphaFoldDB" id="A0A5N3P8P2"/>
<dbReference type="Gene3D" id="1.10.10.10">
    <property type="entry name" value="Winged helix-like DNA-binding domain superfamily/Winged helix DNA-binding domain"/>
    <property type="match status" value="1"/>
</dbReference>